<dbReference type="GO" id="GO:0005694">
    <property type="term" value="C:chromosome"/>
    <property type="evidence" value="ECO:0007669"/>
    <property type="project" value="UniProtKB-SubCell"/>
</dbReference>
<dbReference type="GO" id="GO:0140999">
    <property type="term" value="F:histone H3K4 trimethyltransferase activity"/>
    <property type="evidence" value="ECO:0007669"/>
    <property type="project" value="UniProtKB-EC"/>
</dbReference>
<dbReference type="PANTHER" id="PTHR12977">
    <property type="entry name" value="SUPPRESSOR OF VARIEGATION 4-20-RELATED"/>
    <property type="match status" value="1"/>
</dbReference>
<evidence type="ECO:0000256" key="7">
    <source>
        <dbReference type="ARBA" id="ARBA00022853"/>
    </source>
</evidence>
<dbReference type="AlphaFoldDB" id="A0AAF0DZ59"/>
<feature type="compositionally biased region" description="Basic and acidic residues" evidence="9">
    <location>
        <begin position="773"/>
        <end position="786"/>
    </location>
</feature>
<evidence type="ECO:0000256" key="2">
    <source>
        <dbReference type="ARBA" id="ARBA00004286"/>
    </source>
</evidence>
<proteinExistence type="predicted"/>
<feature type="compositionally biased region" description="Pro residues" evidence="9">
    <location>
        <begin position="651"/>
        <end position="671"/>
    </location>
</feature>
<feature type="compositionally biased region" description="Basic and acidic residues" evidence="9">
    <location>
        <begin position="478"/>
        <end position="527"/>
    </location>
</feature>
<feature type="compositionally biased region" description="Basic and acidic residues" evidence="9">
    <location>
        <begin position="161"/>
        <end position="172"/>
    </location>
</feature>
<dbReference type="PROSITE" id="PS50280">
    <property type="entry name" value="SET"/>
    <property type="match status" value="1"/>
</dbReference>
<feature type="compositionally biased region" description="Low complexity" evidence="9">
    <location>
        <begin position="547"/>
        <end position="564"/>
    </location>
</feature>
<keyword evidence="4 11" id="KW-0489">Methyltransferase</keyword>
<keyword evidence="8" id="KW-0539">Nucleus</keyword>
<feature type="region of interest" description="Disordered" evidence="9">
    <location>
        <begin position="161"/>
        <end position="181"/>
    </location>
</feature>
<dbReference type="GO" id="GO:0032259">
    <property type="term" value="P:methylation"/>
    <property type="evidence" value="ECO:0007669"/>
    <property type="project" value="UniProtKB-KW"/>
</dbReference>
<feature type="region of interest" description="Disordered" evidence="9">
    <location>
        <begin position="264"/>
        <end position="311"/>
    </location>
</feature>
<dbReference type="Proteomes" id="UP001214603">
    <property type="component" value="Chromosome 1"/>
</dbReference>
<evidence type="ECO:0000313" key="11">
    <source>
        <dbReference type="EMBL" id="WFD02095.1"/>
    </source>
</evidence>
<feature type="compositionally biased region" description="Basic and acidic residues" evidence="9">
    <location>
        <begin position="577"/>
        <end position="587"/>
    </location>
</feature>
<dbReference type="GO" id="GO:0005634">
    <property type="term" value="C:nucleus"/>
    <property type="evidence" value="ECO:0007669"/>
    <property type="project" value="UniProtKB-SubCell"/>
</dbReference>
<evidence type="ECO:0000256" key="8">
    <source>
        <dbReference type="ARBA" id="ARBA00023242"/>
    </source>
</evidence>
<feature type="compositionally biased region" description="Low complexity" evidence="9">
    <location>
        <begin position="617"/>
        <end position="626"/>
    </location>
</feature>
<evidence type="ECO:0000313" key="12">
    <source>
        <dbReference type="Proteomes" id="UP001214603"/>
    </source>
</evidence>
<evidence type="ECO:0000256" key="1">
    <source>
        <dbReference type="ARBA" id="ARBA00004123"/>
    </source>
</evidence>
<reference evidence="11" key="1">
    <citation type="submission" date="2023-03" db="EMBL/GenBank/DDBJ databases">
        <title>Mating type loci evolution in Malassezia.</title>
        <authorList>
            <person name="Coelho M.A."/>
        </authorList>
    </citation>
    <scope>NUCLEOTIDE SEQUENCE</scope>
    <source>
        <strain evidence="11">CBS 7876</strain>
    </source>
</reference>
<dbReference type="InterPro" id="IPR041938">
    <property type="entry name" value="Hist-Lys_N-MTase_N"/>
</dbReference>
<dbReference type="EMBL" id="CP119934">
    <property type="protein sequence ID" value="WFD02095.1"/>
    <property type="molecule type" value="Genomic_DNA"/>
</dbReference>
<protein>
    <submittedName>
        <fullName evidence="11">[histone H3]-lysine(4) N-trimethyltransferase</fullName>
        <ecNumber evidence="11">2.1.1.354</ecNumber>
    </submittedName>
</protein>
<gene>
    <name evidence="11" type="primary">set9</name>
    <name evidence="11" type="ORF">MOBT1_000774</name>
</gene>
<evidence type="ECO:0000256" key="4">
    <source>
        <dbReference type="ARBA" id="ARBA00022603"/>
    </source>
</evidence>
<sequence length="786" mass="86214">MLLDTLEFEPAIMTHKMNPHQRAARFDREAVSLLVRQHVIWERDLGAALAAFMQFPVVRKHVQAKSPAQLRVFEAHVQRYLQAYLPDAGFEYAITHRYSTARRRRAEQLGREHPEPWVRASDCTDLCVLALRSFQPDEVITCCRAALKDLTRADDEALREEAMQARTADARRPPPPQRDFSIIRSSSRKTSQLLLGPARFINHDCQPNAEFRRSGHQLTIRAIRAIQRDEEITTFYGENYFELGNRECMCATCERRGRGYFAPPDVAAEPAPAPAPAPEPRDARTLRSASSSAAPPAEPAAPSSPIQPALDPDAGGAECTCLTCQTTFRAPERWWTPDECARCERHYKLYKADWPNRWPDENPAESHSNVRMKRRAPPPPAPRAGKRPALPSESPASSGDTSPVKLSPIRSLEDEELAAPEAQARPRRRKFEVRSDDSDEEFDESHVALGPRILGHQASTDVLASYWGAPSGQRRERRPANKHLEPLTEKRPPSRSHPDATQRETKRRASEAPRAARPEPEPIKREASTPPLPSERPAKARREKAPLDGAEARAAALAEPNGPAKGHRRSASYNDPPRPEPETHDTPKPAIATKGPERTSVSNLALFWSGGVEGRTRQQARTQRATSEPHAKPARDAGVARRDASAAPVSAAPPAPPAPPAPTAPSTPPAPAIAAAPPAPSVEQSPSARPSPVPSEPRIKAEASPRVLSPQPSPGPPRQPARRNLRWGNGKTSISRPLPGAPTSTGISLLDAITARVSPASPAHASDTGTRAMPDRRTPDRRTPES</sequence>
<dbReference type="Gene3D" id="2.170.270.10">
    <property type="entry name" value="SET domain"/>
    <property type="match status" value="1"/>
</dbReference>
<dbReference type="InterPro" id="IPR039977">
    <property type="entry name" value="Suv4-20/Set9"/>
</dbReference>
<dbReference type="PANTHER" id="PTHR12977:SF4">
    <property type="entry name" value="HISTONE-LYSINE N-METHYLTRANSFERASE KMT5B"/>
    <property type="match status" value="1"/>
</dbReference>
<feature type="domain" description="SET" evidence="10">
    <location>
        <begin position="127"/>
        <end position="237"/>
    </location>
</feature>
<evidence type="ECO:0000256" key="5">
    <source>
        <dbReference type="ARBA" id="ARBA00022679"/>
    </source>
</evidence>
<evidence type="ECO:0000256" key="3">
    <source>
        <dbReference type="ARBA" id="ARBA00022454"/>
    </source>
</evidence>
<keyword evidence="3" id="KW-0158">Chromosome</keyword>
<keyword evidence="5 11" id="KW-0808">Transferase</keyword>
<dbReference type="SUPFAM" id="SSF82199">
    <property type="entry name" value="SET domain"/>
    <property type="match status" value="1"/>
</dbReference>
<dbReference type="EC" id="2.1.1.354" evidence="11"/>
<feature type="compositionally biased region" description="Basic and acidic residues" evidence="9">
    <location>
        <begin position="536"/>
        <end position="546"/>
    </location>
</feature>
<feature type="region of interest" description="Disordered" evidence="9">
    <location>
        <begin position="354"/>
        <end position="786"/>
    </location>
</feature>
<feature type="compositionally biased region" description="Basic and acidic residues" evidence="9">
    <location>
        <begin position="627"/>
        <end position="644"/>
    </location>
</feature>
<evidence type="ECO:0000256" key="9">
    <source>
        <dbReference type="SAM" id="MobiDB-lite"/>
    </source>
</evidence>
<accession>A0AAF0DZ59</accession>
<dbReference type="Pfam" id="PF00856">
    <property type="entry name" value="SET"/>
    <property type="match status" value="1"/>
</dbReference>
<keyword evidence="7" id="KW-0156">Chromatin regulator</keyword>
<dbReference type="Gene3D" id="1.10.10.1700">
    <property type="entry name" value="Histone-lysine N-methyltransferase"/>
    <property type="match status" value="1"/>
</dbReference>
<name>A0AAF0DZ59_9BASI</name>
<dbReference type="InterPro" id="IPR001214">
    <property type="entry name" value="SET_dom"/>
</dbReference>
<keyword evidence="6" id="KW-0949">S-adenosyl-L-methionine</keyword>
<keyword evidence="12" id="KW-1185">Reference proteome</keyword>
<comment type="subcellular location">
    <subcellularLocation>
        <location evidence="2">Chromosome</location>
    </subcellularLocation>
    <subcellularLocation>
        <location evidence="1">Nucleus</location>
    </subcellularLocation>
</comment>
<dbReference type="GO" id="GO:0042799">
    <property type="term" value="F:histone H4K20 methyltransferase activity"/>
    <property type="evidence" value="ECO:0007669"/>
    <property type="project" value="TreeGrafter"/>
</dbReference>
<dbReference type="SMART" id="SM00317">
    <property type="entry name" value="SET"/>
    <property type="match status" value="1"/>
</dbReference>
<organism evidence="11 12">
    <name type="scientific">Malassezia obtusa</name>
    <dbReference type="NCBI Taxonomy" id="76774"/>
    <lineage>
        <taxon>Eukaryota</taxon>
        <taxon>Fungi</taxon>
        <taxon>Dikarya</taxon>
        <taxon>Basidiomycota</taxon>
        <taxon>Ustilaginomycotina</taxon>
        <taxon>Malasseziomycetes</taxon>
        <taxon>Malasseziales</taxon>
        <taxon>Malasseziaceae</taxon>
        <taxon>Malassezia</taxon>
    </lineage>
</organism>
<dbReference type="InterPro" id="IPR046341">
    <property type="entry name" value="SET_dom_sf"/>
</dbReference>
<evidence type="ECO:0000259" key="10">
    <source>
        <dbReference type="PROSITE" id="PS50280"/>
    </source>
</evidence>
<evidence type="ECO:0000256" key="6">
    <source>
        <dbReference type="ARBA" id="ARBA00022691"/>
    </source>
</evidence>
<feature type="compositionally biased region" description="Low complexity" evidence="9">
    <location>
        <begin position="288"/>
        <end position="304"/>
    </location>
</feature>